<accession>A0AAU9DEG5</accession>
<evidence type="ECO:0008006" key="5">
    <source>
        <dbReference type="Google" id="ProtNLM"/>
    </source>
</evidence>
<sequence length="335" mass="37203">MKNQVLIGNETESEWRMSKDKRRFLVSDESKNVYGLRLKSDGGDFGQFRKNPVMLYNHDEDRPPIGRWTELKTGDGGKITSEAEFDGKDEFARKIEGKVDDGYIKMASVGVIPQEIEGEWVTKWILREISVVPFGGNQNAFVLYDDKGNVMNLSAVTEKFDLKNNKRQMSDEKTNTLKVTLVAGLELSDGASDGEVIKSVLKLNAENVKMKAELETLKAEKAEAKKALELKDREALVDKAIADKKITAGSKETYMKLSDADLKNIFEAMPAVVNLADVPQGGGDGNPGAPEGAKDMGFAELSKRHPDYLENLKLNDSARFKALYKAEYGVEPKDL</sequence>
<evidence type="ECO:0000313" key="4">
    <source>
        <dbReference type="Proteomes" id="UP001348817"/>
    </source>
</evidence>
<feature type="coiled-coil region" evidence="1">
    <location>
        <begin position="200"/>
        <end position="234"/>
    </location>
</feature>
<organism evidence="3 4">
    <name type="scientific">Fulvitalea axinellae</name>
    <dbReference type="NCBI Taxonomy" id="1182444"/>
    <lineage>
        <taxon>Bacteria</taxon>
        <taxon>Pseudomonadati</taxon>
        <taxon>Bacteroidota</taxon>
        <taxon>Cytophagia</taxon>
        <taxon>Cytophagales</taxon>
        <taxon>Persicobacteraceae</taxon>
        <taxon>Fulvitalea</taxon>
    </lineage>
</organism>
<keyword evidence="4" id="KW-1185">Reference proteome</keyword>
<dbReference type="RefSeq" id="WP_338392403.1">
    <property type="nucleotide sequence ID" value="NZ_AP025314.1"/>
</dbReference>
<gene>
    <name evidence="3" type="ORF">FUAX_33070</name>
</gene>
<proteinExistence type="predicted"/>
<dbReference type="Proteomes" id="UP001348817">
    <property type="component" value="Chromosome"/>
</dbReference>
<dbReference type="AlphaFoldDB" id="A0AAU9DEG5"/>
<dbReference type="EMBL" id="AP025314">
    <property type="protein sequence ID" value="BDD10875.1"/>
    <property type="molecule type" value="Genomic_DNA"/>
</dbReference>
<evidence type="ECO:0000256" key="2">
    <source>
        <dbReference type="SAM" id="MobiDB-lite"/>
    </source>
</evidence>
<name>A0AAU9DEG5_9BACT</name>
<protein>
    <recommendedName>
        <fullName evidence="5">Caudovirus prohead protease</fullName>
    </recommendedName>
</protein>
<dbReference type="KEGG" id="fax:FUAX_33070"/>
<evidence type="ECO:0000313" key="3">
    <source>
        <dbReference type="EMBL" id="BDD10875.1"/>
    </source>
</evidence>
<evidence type="ECO:0000256" key="1">
    <source>
        <dbReference type="SAM" id="Coils"/>
    </source>
</evidence>
<reference evidence="3 4" key="1">
    <citation type="submission" date="2021-12" db="EMBL/GenBank/DDBJ databases">
        <title>Genome sequencing of bacteria with rrn-lacking chromosome and rrn-plasmid.</title>
        <authorList>
            <person name="Anda M."/>
            <person name="Iwasaki W."/>
        </authorList>
    </citation>
    <scope>NUCLEOTIDE SEQUENCE [LARGE SCALE GENOMIC DNA]</scope>
    <source>
        <strain evidence="3 4">DSM 100852</strain>
    </source>
</reference>
<keyword evidence="1" id="KW-0175">Coiled coil</keyword>
<feature type="region of interest" description="Disordered" evidence="2">
    <location>
        <begin position="279"/>
        <end position="299"/>
    </location>
</feature>